<dbReference type="InterPro" id="IPR019756">
    <property type="entry name" value="Pept_S26A_signal_pept_1_Ser-AS"/>
</dbReference>
<dbReference type="Pfam" id="PF10502">
    <property type="entry name" value="Peptidase_S26"/>
    <property type="match status" value="1"/>
</dbReference>
<dbReference type="NCBIfam" id="TIGR02227">
    <property type="entry name" value="sigpep_I_bact"/>
    <property type="match status" value="1"/>
</dbReference>
<keyword evidence="6 8" id="KW-0378">Hydrolase</keyword>
<comment type="subcellular location">
    <subcellularLocation>
        <location evidence="9">Membrane</location>
        <topology evidence="9">Single-pass type II membrane protein</topology>
    </subcellularLocation>
</comment>
<evidence type="ECO:0000256" key="2">
    <source>
        <dbReference type="ARBA" id="ARBA00009370"/>
    </source>
</evidence>
<dbReference type="PROSITE" id="PS00760">
    <property type="entry name" value="SPASE_I_2"/>
    <property type="match status" value="1"/>
</dbReference>
<dbReference type="Gene3D" id="2.10.109.10">
    <property type="entry name" value="Umud Fragment, subunit A"/>
    <property type="match status" value="1"/>
</dbReference>
<evidence type="ECO:0000256" key="3">
    <source>
        <dbReference type="ARBA" id="ARBA00013208"/>
    </source>
</evidence>
<sequence length="340" mass="38963">MGIFSSKQKSETNQEQSKDEFVGSTISFALIVVLVFAFKSSILDANNIPSGSMIPTLKIGDFLFVNKMRYSFRMPFTEKELIRYDDPKRGDIITFIPPDYALFSEGSNSGLFPKRFVKRVIGLPGDTIRINRSDLEIPGRGIVNYAKIEFKEAGKSEFENYNPRSVPIGDELSDLDNIGASARSLFVEKKRDFEHFVLEGSEDDRRGSMGGYNCNFDEGCLIPEGHYMVMGDNRDDSSDSRVWGFVPREDILGKALILYFSIDWKDSTCEYVDGSELAEVGKELAKRYDGDALFNRCHPSEIYSSRGSEHESRFGWIERTLRYRLWRMEVRWKRIGRLLQ</sequence>
<dbReference type="GO" id="GO:0004252">
    <property type="term" value="F:serine-type endopeptidase activity"/>
    <property type="evidence" value="ECO:0007669"/>
    <property type="project" value="InterPro"/>
</dbReference>
<feature type="domain" description="Peptidase S26" evidence="10">
    <location>
        <begin position="27"/>
        <end position="259"/>
    </location>
</feature>
<evidence type="ECO:0000313" key="11">
    <source>
        <dbReference type="EMBL" id="GBF50568.1"/>
    </source>
</evidence>
<protein>
    <recommendedName>
        <fullName evidence="4 8">Signal peptidase I</fullName>
        <ecNumber evidence="3 8">3.4.21.89</ecNumber>
    </recommendedName>
</protein>
<gene>
    <name evidence="11" type="primary">lepB</name>
    <name evidence="11" type="ORF">LPTSP4_20940</name>
</gene>
<evidence type="ECO:0000256" key="4">
    <source>
        <dbReference type="ARBA" id="ARBA00019232"/>
    </source>
</evidence>
<dbReference type="InterPro" id="IPR019757">
    <property type="entry name" value="Pept_S26A_signal_pept_1_Lys-AS"/>
</dbReference>
<feature type="active site" evidence="7">
    <location>
        <position position="52"/>
    </location>
</feature>
<evidence type="ECO:0000256" key="8">
    <source>
        <dbReference type="RuleBase" id="RU003993"/>
    </source>
</evidence>
<evidence type="ECO:0000256" key="1">
    <source>
        <dbReference type="ARBA" id="ARBA00000677"/>
    </source>
</evidence>
<keyword evidence="12" id="KW-1185">Reference proteome</keyword>
<evidence type="ECO:0000313" key="12">
    <source>
        <dbReference type="Proteomes" id="UP000245133"/>
    </source>
</evidence>
<comment type="caution">
    <text evidence="11">The sequence shown here is derived from an EMBL/GenBank/DDBJ whole genome shotgun (WGS) entry which is preliminary data.</text>
</comment>
<dbReference type="PROSITE" id="PS00501">
    <property type="entry name" value="SPASE_I_1"/>
    <property type="match status" value="1"/>
</dbReference>
<keyword evidence="8" id="KW-0812">Transmembrane</keyword>
<evidence type="ECO:0000256" key="6">
    <source>
        <dbReference type="ARBA" id="ARBA00022801"/>
    </source>
</evidence>
<dbReference type="GO" id="GO:0006465">
    <property type="term" value="P:signal peptide processing"/>
    <property type="evidence" value="ECO:0007669"/>
    <property type="project" value="InterPro"/>
</dbReference>
<dbReference type="EMBL" id="BFBB01000005">
    <property type="protein sequence ID" value="GBF50568.1"/>
    <property type="molecule type" value="Genomic_DNA"/>
</dbReference>
<evidence type="ECO:0000256" key="7">
    <source>
        <dbReference type="PIRSR" id="PIRSR600223-1"/>
    </source>
</evidence>
<dbReference type="InterPro" id="IPR019758">
    <property type="entry name" value="Pept_S26A_signal_pept_1_CS"/>
</dbReference>
<evidence type="ECO:0000259" key="10">
    <source>
        <dbReference type="Pfam" id="PF10502"/>
    </source>
</evidence>
<organism evidence="11 12">
    <name type="scientific">Leptospira ryugenii</name>
    <dbReference type="NCBI Taxonomy" id="1917863"/>
    <lineage>
        <taxon>Bacteria</taxon>
        <taxon>Pseudomonadati</taxon>
        <taxon>Spirochaetota</taxon>
        <taxon>Spirochaetia</taxon>
        <taxon>Leptospirales</taxon>
        <taxon>Leptospiraceae</taxon>
        <taxon>Leptospira</taxon>
    </lineage>
</organism>
<comment type="similarity">
    <text evidence="2 9">Belongs to the peptidase S26 family.</text>
</comment>
<reference evidence="11 12" key="1">
    <citation type="submission" date="2018-02" db="EMBL/GenBank/DDBJ databases">
        <title>Novel Leptospira species isolated from soil and water in Japan.</title>
        <authorList>
            <person name="Nakao R."/>
            <person name="Masuzawa T."/>
        </authorList>
    </citation>
    <scope>NUCLEOTIDE SEQUENCE [LARGE SCALE GENOMIC DNA]</scope>
    <source>
        <strain evidence="11 12">YH101</strain>
    </source>
</reference>
<evidence type="ECO:0000256" key="5">
    <source>
        <dbReference type="ARBA" id="ARBA00022670"/>
    </source>
</evidence>
<proteinExistence type="inferred from homology"/>
<dbReference type="InterPro" id="IPR000223">
    <property type="entry name" value="Pept_S26A_signal_pept_1"/>
</dbReference>
<dbReference type="Proteomes" id="UP000245133">
    <property type="component" value="Unassembled WGS sequence"/>
</dbReference>
<dbReference type="InterPro" id="IPR036286">
    <property type="entry name" value="LexA/Signal_pep-like_sf"/>
</dbReference>
<keyword evidence="5 8" id="KW-0645">Protease</keyword>
<keyword evidence="8" id="KW-1133">Transmembrane helix</keyword>
<dbReference type="OrthoDB" id="9802919at2"/>
<keyword evidence="8" id="KW-0472">Membrane</keyword>
<comment type="catalytic activity">
    <reaction evidence="1 8">
        <text>Cleavage of hydrophobic, N-terminal signal or leader sequences from secreted and periplasmic proteins.</text>
        <dbReference type="EC" id="3.4.21.89"/>
    </reaction>
</comment>
<dbReference type="InterPro" id="IPR019533">
    <property type="entry name" value="Peptidase_S26"/>
</dbReference>
<feature type="active site" evidence="7">
    <location>
        <position position="118"/>
    </location>
</feature>
<dbReference type="RefSeq" id="WP_108976481.1">
    <property type="nucleotide sequence ID" value="NZ_BFBB01000005.1"/>
</dbReference>
<dbReference type="PRINTS" id="PR00727">
    <property type="entry name" value="LEADERPTASE"/>
</dbReference>
<dbReference type="GO" id="GO:0009003">
    <property type="term" value="F:signal peptidase activity"/>
    <property type="evidence" value="ECO:0007669"/>
    <property type="project" value="UniProtKB-EC"/>
</dbReference>
<dbReference type="GO" id="GO:0016020">
    <property type="term" value="C:membrane"/>
    <property type="evidence" value="ECO:0007669"/>
    <property type="project" value="UniProtKB-SubCell"/>
</dbReference>
<dbReference type="CDD" id="cd06530">
    <property type="entry name" value="S26_SPase_I"/>
    <property type="match status" value="1"/>
</dbReference>
<feature type="transmembrane region" description="Helical" evidence="8">
    <location>
        <begin position="21"/>
        <end position="38"/>
    </location>
</feature>
<dbReference type="EC" id="3.4.21.89" evidence="3 8"/>
<evidence type="ECO:0000256" key="9">
    <source>
        <dbReference type="RuleBase" id="RU362042"/>
    </source>
</evidence>
<name>A0A2P2E101_9LEPT</name>
<dbReference type="PANTHER" id="PTHR43390:SF1">
    <property type="entry name" value="CHLOROPLAST PROCESSING PEPTIDASE"/>
    <property type="match status" value="1"/>
</dbReference>
<dbReference type="PROSITE" id="PS00761">
    <property type="entry name" value="SPASE_I_3"/>
    <property type="match status" value="1"/>
</dbReference>
<dbReference type="SUPFAM" id="SSF51306">
    <property type="entry name" value="LexA/Signal peptidase"/>
    <property type="match status" value="1"/>
</dbReference>
<accession>A0A2P2E101</accession>
<dbReference type="PANTHER" id="PTHR43390">
    <property type="entry name" value="SIGNAL PEPTIDASE I"/>
    <property type="match status" value="1"/>
</dbReference>
<dbReference type="AlphaFoldDB" id="A0A2P2E101"/>